<name>A0ACB9AFT6_ARCLA</name>
<dbReference type="EMBL" id="CM042054">
    <property type="protein sequence ID" value="KAI3707290.1"/>
    <property type="molecule type" value="Genomic_DNA"/>
</dbReference>
<evidence type="ECO:0000313" key="2">
    <source>
        <dbReference type="Proteomes" id="UP001055879"/>
    </source>
</evidence>
<dbReference type="Proteomes" id="UP001055879">
    <property type="component" value="Linkage Group LG08"/>
</dbReference>
<comment type="caution">
    <text evidence="1">The sequence shown here is derived from an EMBL/GenBank/DDBJ whole genome shotgun (WGS) entry which is preliminary data.</text>
</comment>
<reference evidence="2" key="1">
    <citation type="journal article" date="2022" name="Mol. Ecol. Resour.">
        <title>The genomes of chicory, endive, great burdock and yacon provide insights into Asteraceae palaeo-polyploidization history and plant inulin production.</title>
        <authorList>
            <person name="Fan W."/>
            <person name="Wang S."/>
            <person name="Wang H."/>
            <person name="Wang A."/>
            <person name="Jiang F."/>
            <person name="Liu H."/>
            <person name="Zhao H."/>
            <person name="Xu D."/>
            <person name="Zhang Y."/>
        </authorList>
    </citation>
    <scope>NUCLEOTIDE SEQUENCE [LARGE SCALE GENOMIC DNA]</scope>
    <source>
        <strain evidence="2">cv. Niubang</strain>
    </source>
</reference>
<gene>
    <name evidence="1" type="ORF">L6452_25680</name>
</gene>
<sequence>MIPLSAIPAATTTPKHKYSALHGSSKRTKKNTEPTSQPLSTGFVSKQTTLDDFMGRSSTTEAQAVSVPLVTESILVSTPYSQCLQALLSLAIVDASLSKVTKKVESLSTTISSNTLAVNTAGEELKKLPSSISSKSEVSQLSALQKEATFVLPEIEEQLKALDVDAHKTTVATDVAPADTSLVDDDKEGEKNNEDAAVDDAQGEEEDEDDEEIGLEDQGSKDDVADNDDNEDDPSLWFTPASISVPAPTLKEVFIQEAGDRKEIKSIRVERLYVEFQKDASLALKVQSTLVKDKKLKKNPVKVQEALLKEIKEENRKAKENLSSDTLKERKEESTLSYDGDLQK</sequence>
<accession>A0ACB9AFT6</accession>
<keyword evidence="2" id="KW-1185">Reference proteome</keyword>
<protein>
    <submittedName>
        <fullName evidence="1">Uncharacterized protein</fullName>
    </submittedName>
</protein>
<organism evidence="1 2">
    <name type="scientific">Arctium lappa</name>
    <name type="common">Greater burdock</name>
    <name type="synonym">Lappa major</name>
    <dbReference type="NCBI Taxonomy" id="4217"/>
    <lineage>
        <taxon>Eukaryota</taxon>
        <taxon>Viridiplantae</taxon>
        <taxon>Streptophyta</taxon>
        <taxon>Embryophyta</taxon>
        <taxon>Tracheophyta</taxon>
        <taxon>Spermatophyta</taxon>
        <taxon>Magnoliopsida</taxon>
        <taxon>eudicotyledons</taxon>
        <taxon>Gunneridae</taxon>
        <taxon>Pentapetalae</taxon>
        <taxon>asterids</taxon>
        <taxon>campanulids</taxon>
        <taxon>Asterales</taxon>
        <taxon>Asteraceae</taxon>
        <taxon>Carduoideae</taxon>
        <taxon>Cardueae</taxon>
        <taxon>Arctiinae</taxon>
        <taxon>Arctium</taxon>
    </lineage>
</organism>
<reference evidence="1 2" key="2">
    <citation type="journal article" date="2022" name="Mol. Ecol. Resour.">
        <title>The genomes of chicory, endive, great burdock and yacon provide insights into Asteraceae paleo-polyploidization history and plant inulin production.</title>
        <authorList>
            <person name="Fan W."/>
            <person name="Wang S."/>
            <person name="Wang H."/>
            <person name="Wang A."/>
            <person name="Jiang F."/>
            <person name="Liu H."/>
            <person name="Zhao H."/>
            <person name="Xu D."/>
            <person name="Zhang Y."/>
        </authorList>
    </citation>
    <scope>NUCLEOTIDE SEQUENCE [LARGE SCALE GENOMIC DNA]</scope>
    <source>
        <strain evidence="2">cv. Niubang</strain>
    </source>
</reference>
<proteinExistence type="predicted"/>
<evidence type="ECO:0000313" key="1">
    <source>
        <dbReference type="EMBL" id="KAI3707290.1"/>
    </source>
</evidence>